<sequence>MNITNDYRRELKSKIIEYAMNEFRQRGIKAVKMDEISRGLHVSKRTVYEIFGDKEELLLAGIRAQDEELRRMLDQFASENNHNVIDIICYFYRVQMELCEQVGVKFYEEIQHMPRVVAYMKSVHEHEVEDRMRFYECGVKEGLFRSDIDYPFISNVGHITMNEIMHLQLYRMYSMQTIFDNFFMVIVRGICTERGLELLNRGMGHA</sequence>
<dbReference type="Gene3D" id="1.10.357.10">
    <property type="entry name" value="Tetracycline Repressor, domain 2"/>
    <property type="match status" value="1"/>
</dbReference>
<evidence type="ECO:0000259" key="3">
    <source>
        <dbReference type="PROSITE" id="PS50977"/>
    </source>
</evidence>
<dbReference type="AlphaFoldDB" id="A0A6A7W906"/>
<keyword evidence="1 2" id="KW-0238">DNA-binding</keyword>
<dbReference type="RefSeq" id="WP_022251432.1">
    <property type="nucleotide sequence ID" value="NZ_JAHOER010000025.1"/>
</dbReference>
<dbReference type="PANTHER" id="PTHR30328">
    <property type="entry name" value="TRANSCRIPTIONAL REPRESSOR"/>
    <property type="match status" value="1"/>
</dbReference>
<dbReference type="OrthoDB" id="881297at2"/>
<gene>
    <name evidence="4" type="ORF">F7D20_03025</name>
</gene>
<dbReference type="PROSITE" id="PS50977">
    <property type="entry name" value="HTH_TETR_2"/>
    <property type="match status" value="1"/>
</dbReference>
<dbReference type="InterPro" id="IPR001647">
    <property type="entry name" value="HTH_TetR"/>
</dbReference>
<evidence type="ECO:0000256" key="1">
    <source>
        <dbReference type="ARBA" id="ARBA00023125"/>
    </source>
</evidence>
<feature type="domain" description="HTH tetR-type" evidence="3">
    <location>
        <begin position="9"/>
        <end position="69"/>
    </location>
</feature>
<dbReference type="Proteomes" id="UP000384372">
    <property type="component" value="Unassembled WGS sequence"/>
</dbReference>
<evidence type="ECO:0000256" key="2">
    <source>
        <dbReference type="PROSITE-ProRule" id="PRU00335"/>
    </source>
</evidence>
<dbReference type="Pfam" id="PF00440">
    <property type="entry name" value="TetR_N"/>
    <property type="match status" value="1"/>
</dbReference>
<dbReference type="InterPro" id="IPR050109">
    <property type="entry name" value="HTH-type_TetR-like_transc_reg"/>
</dbReference>
<dbReference type="SUPFAM" id="SSF46689">
    <property type="entry name" value="Homeodomain-like"/>
    <property type="match status" value="1"/>
</dbReference>
<dbReference type="GO" id="GO:0003677">
    <property type="term" value="F:DNA binding"/>
    <property type="evidence" value="ECO:0007669"/>
    <property type="project" value="UniProtKB-UniRule"/>
</dbReference>
<keyword evidence="5" id="KW-1185">Reference proteome</keyword>
<feature type="DNA-binding region" description="H-T-H motif" evidence="2">
    <location>
        <begin position="32"/>
        <end position="51"/>
    </location>
</feature>
<dbReference type="InterPro" id="IPR009057">
    <property type="entry name" value="Homeodomain-like_sf"/>
</dbReference>
<protein>
    <submittedName>
        <fullName evidence="4">TetR/AcrR family transcriptional regulator</fullName>
    </submittedName>
</protein>
<name>A0A6A7W906_9BACT</name>
<evidence type="ECO:0000313" key="4">
    <source>
        <dbReference type="EMBL" id="MQP10954.1"/>
    </source>
</evidence>
<proteinExistence type="predicted"/>
<evidence type="ECO:0000313" key="5">
    <source>
        <dbReference type="Proteomes" id="UP000384372"/>
    </source>
</evidence>
<dbReference type="PANTHER" id="PTHR30328:SF54">
    <property type="entry name" value="HTH-TYPE TRANSCRIPTIONAL REPRESSOR SCO4008"/>
    <property type="match status" value="1"/>
</dbReference>
<accession>A0A6A7W906</accession>
<dbReference type="EMBL" id="VZAD01000027">
    <property type="protein sequence ID" value="MQP10954.1"/>
    <property type="molecule type" value="Genomic_DNA"/>
</dbReference>
<organism evidence="4 5">
    <name type="scientific">Segatella copri</name>
    <dbReference type="NCBI Taxonomy" id="165179"/>
    <lineage>
        <taxon>Bacteria</taxon>
        <taxon>Pseudomonadati</taxon>
        <taxon>Bacteroidota</taxon>
        <taxon>Bacteroidia</taxon>
        <taxon>Bacteroidales</taxon>
        <taxon>Prevotellaceae</taxon>
        <taxon>Segatella</taxon>
    </lineage>
</organism>
<comment type="caution">
    <text evidence="4">The sequence shown here is derived from an EMBL/GenBank/DDBJ whole genome shotgun (WGS) entry which is preliminary data.</text>
</comment>
<reference evidence="4 5" key="1">
    <citation type="submission" date="2019-09" db="EMBL/GenBank/DDBJ databases">
        <title>Distinct polysaccharide growth profiles of human intestinal Prevotella copri isolates.</title>
        <authorList>
            <person name="Fehlner-Peach H."/>
            <person name="Magnabosco C."/>
            <person name="Raghavan V."/>
            <person name="Scher J.U."/>
            <person name="Tett A."/>
            <person name="Cox L.M."/>
            <person name="Gottsegen C."/>
            <person name="Watters A."/>
            <person name="Wiltshire- Gordon J.D."/>
            <person name="Segata N."/>
            <person name="Bonneau R."/>
            <person name="Littman D.R."/>
        </authorList>
    </citation>
    <scope>NUCLEOTIDE SEQUENCE [LARGE SCALE GENOMIC DNA]</scope>
    <source>
        <strain evidence="5">iAQ1173</strain>
    </source>
</reference>